<name>A0A7C9A429_OPUST</name>
<dbReference type="EMBL" id="GISG01200944">
    <property type="protein sequence ID" value="MBA4658534.1"/>
    <property type="molecule type" value="Transcribed_RNA"/>
</dbReference>
<proteinExistence type="predicted"/>
<evidence type="ECO:0000313" key="1">
    <source>
        <dbReference type="EMBL" id="MBA4658534.1"/>
    </source>
</evidence>
<sequence length="103" mass="11731">MMPFSDLHLTYVRFSLVGCTFEAYFPSIQYVSTRPLPSSSNQATYAKLFTIPLPKPMARYPLFFSPRAATDIEFSDNVQKKLTCWSSKTTLLLYMSDKPPSTT</sequence>
<accession>A0A7C9A429</accession>
<protein>
    <submittedName>
        <fullName evidence="1">Uncharacterized protein</fullName>
    </submittedName>
</protein>
<dbReference type="AlphaFoldDB" id="A0A7C9A429"/>
<organism evidence="1">
    <name type="scientific">Opuntia streptacantha</name>
    <name type="common">Prickly pear cactus</name>
    <name type="synonym">Opuntia cardona</name>
    <dbReference type="NCBI Taxonomy" id="393608"/>
    <lineage>
        <taxon>Eukaryota</taxon>
        <taxon>Viridiplantae</taxon>
        <taxon>Streptophyta</taxon>
        <taxon>Embryophyta</taxon>
        <taxon>Tracheophyta</taxon>
        <taxon>Spermatophyta</taxon>
        <taxon>Magnoliopsida</taxon>
        <taxon>eudicotyledons</taxon>
        <taxon>Gunneridae</taxon>
        <taxon>Pentapetalae</taxon>
        <taxon>Caryophyllales</taxon>
        <taxon>Cactineae</taxon>
        <taxon>Cactaceae</taxon>
        <taxon>Opuntioideae</taxon>
        <taxon>Opuntia</taxon>
    </lineage>
</organism>
<reference evidence="1" key="2">
    <citation type="submission" date="2020-07" db="EMBL/GenBank/DDBJ databases">
        <authorList>
            <person name="Vera ALvarez R."/>
            <person name="Arias-Moreno D.M."/>
            <person name="Jimenez-Jacinto V."/>
            <person name="Jimenez-Bremont J.F."/>
            <person name="Swaminathan K."/>
            <person name="Moose S.P."/>
            <person name="Guerrero-Gonzalez M.L."/>
            <person name="Marino-Ramirez L."/>
            <person name="Landsman D."/>
            <person name="Rodriguez-Kessler M."/>
            <person name="Delgado-Sanchez P."/>
        </authorList>
    </citation>
    <scope>NUCLEOTIDE SEQUENCE</scope>
    <source>
        <tissue evidence="1">Cladode</tissue>
    </source>
</reference>
<reference evidence="1" key="1">
    <citation type="journal article" date="2013" name="J. Plant Res.">
        <title>Effect of fungi and light on seed germination of three Opuntia species from semiarid lands of central Mexico.</title>
        <authorList>
            <person name="Delgado-Sanchez P."/>
            <person name="Jimenez-Bremont J.F."/>
            <person name="Guerrero-Gonzalez Mde L."/>
            <person name="Flores J."/>
        </authorList>
    </citation>
    <scope>NUCLEOTIDE SEQUENCE</scope>
    <source>
        <tissue evidence="1">Cladode</tissue>
    </source>
</reference>